<evidence type="ECO:0000256" key="1">
    <source>
        <dbReference type="SAM" id="Phobius"/>
    </source>
</evidence>
<organism evidence="2 3">
    <name type="scientific">Kineosporia corallincola</name>
    <dbReference type="NCBI Taxonomy" id="2835133"/>
    <lineage>
        <taxon>Bacteria</taxon>
        <taxon>Bacillati</taxon>
        <taxon>Actinomycetota</taxon>
        <taxon>Actinomycetes</taxon>
        <taxon>Kineosporiales</taxon>
        <taxon>Kineosporiaceae</taxon>
        <taxon>Kineosporia</taxon>
    </lineage>
</organism>
<protein>
    <submittedName>
        <fullName evidence="2">Uncharacterized protein</fullName>
    </submittedName>
</protein>
<dbReference type="RefSeq" id="WP_214155676.1">
    <property type="nucleotide sequence ID" value="NZ_JAHBAY010000004.1"/>
</dbReference>
<reference evidence="2 3" key="1">
    <citation type="submission" date="2021-05" db="EMBL/GenBank/DDBJ databases">
        <title>Kineosporia and Streptomyces sp. nov. two new marine actinobacteria isolated from Coral.</title>
        <authorList>
            <person name="Buangrab K."/>
            <person name="Sutthacheep M."/>
            <person name="Yeemin T."/>
            <person name="Harunari E."/>
            <person name="Igarashi Y."/>
            <person name="Kanchanasin P."/>
            <person name="Tanasupawat S."/>
            <person name="Phongsopitanun W."/>
        </authorList>
    </citation>
    <scope>NUCLEOTIDE SEQUENCE [LARGE SCALE GENOMIC DNA]</scope>
    <source>
        <strain evidence="2 3">J2-2</strain>
    </source>
</reference>
<feature type="transmembrane region" description="Helical" evidence="1">
    <location>
        <begin position="28"/>
        <end position="49"/>
    </location>
</feature>
<accession>A0ABS5TIH5</accession>
<gene>
    <name evidence="2" type="ORF">KIH74_10620</name>
</gene>
<proteinExistence type="predicted"/>
<dbReference type="Proteomes" id="UP001197247">
    <property type="component" value="Unassembled WGS sequence"/>
</dbReference>
<keyword evidence="1" id="KW-1133">Transmembrane helix</keyword>
<sequence length="54" mass="5908">MLLVVLNVTYAEAWTALADWFAGQSTAALFAGYPWLLVLVFGTGTYLVARRIDA</sequence>
<keyword evidence="3" id="KW-1185">Reference proteome</keyword>
<evidence type="ECO:0000313" key="2">
    <source>
        <dbReference type="EMBL" id="MBT0769374.1"/>
    </source>
</evidence>
<name>A0ABS5TIH5_9ACTN</name>
<keyword evidence="1" id="KW-0472">Membrane</keyword>
<dbReference type="EMBL" id="JAHBAY010000004">
    <property type="protein sequence ID" value="MBT0769374.1"/>
    <property type="molecule type" value="Genomic_DNA"/>
</dbReference>
<keyword evidence="1" id="KW-0812">Transmembrane</keyword>
<evidence type="ECO:0000313" key="3">
    <source>
        <dbReference type="Proteomes" id="UP001197247"/>
    </source>
</evidence>
<comment type="caution">
    <text evidence="2">The sequence shown here is derived from an EMBL/GenBank/DDBJ whole genome shotgun (WGS) entry which is preliminary data.</text>
</comment>